<evidence type="ECO:0000256" key="1">
    <source>
        <dbReference type="SAM" id="SignalP"/>
    </source>
</evidence>
<feature type="signal peptide" evidence="1">
    <location>
        <begin position="1"/>
        <end position="27"/>
    </location>
</feature>
<dbReference type="RefSeq" id="XP_060290083.1">
    <property type="nucleotide sequence ID" value="XM_060443007.1"/>
</dbReference>
<dbReference type="GeneID" id="85326277"/>
<evidence type="ECO:0000313" key="2">
    <source>
        <dbReference type="EMBL" id="KAK0703224.1"/>
    </source>
</evidence>
<protein>
    <recommendedName>
        <fullName evidence="4">Secreted protein</fullName>
    </recommendedName>
</protein>
<evidence type="ECO:0008006" key="4">
    <source>
        <dbReference type="Google" id="ProtNLM"/>
    </source>
</evidence>
<comment type="caution">
    <text evidence="2">The sequence shown here is derived from an EMBL/GenBank/DDBJ whole genome shotgun (WGS) entry which is preliminary data.</text>
</comment>
<feature type="chain" id="PRO_5041376308" description="Secreted protein" evidence="1">
    <location>
        <begin position="28"/>
        <end position="72"/>
    </location>
</feature>
<name>A0AA39ZTH0_9PEZI</name>
<evidence type="ECO:0000313" key="3">
    <source>
        <dbReference type="Proteomes" id="UP001172101"/>
    </source>
</evidence>
<accession>A0AA39ZTH0</accession>
<keyword evidence="3" id="KW-1185">Reference proteome</keyword>
<sequence length="72" mass="8068">MRVWTRPSLAFLHAYIFLPLAPPSAAALLSSCIKLFFSSSLLEVFRLLASSLLFSFLHHRLHTFLPHLASAS</sequence>
<dbReference type="Proteomes" id="UP001172101">
    <property type="component" value="Unassembled WGS sequence"/>
</dbReference>
<proteinExistence type="predicted"/>
<keyword evidence="1" id="KW-0732">Signal</keyword>
<dbReference type="PROSITE" id="PS51257">
    <property type="entry name" value="PROKAR_LIPOPROTEIN"/>
    <property type="match status" value="1"/>
</dbReference>
<dbReference type="AlphaFoldDB" id="A0AA39ZTH0"/>
<organism evidence="2 3">
    <name type="scientific">Lasiosphaeria miniovina</name>
    <dbReference type="NCBI Taxonomy" id="1954250"/>
    <lineage>
        <taxon>Eukaryota</taxon>
        <taxon>Fungi</taxon>
        <taxon>Dikarya</taxon>
        <taxon>Ascomycota</taxon>
        <taxon>Pezizomycotina</taxon>
        <taxon>Sordariomycetes</taxon>
        <taxon>Sordariomycetidae</taxon>
        <taxon>Sordariales</taxon>
        <taxon>Lasiosphaeriaceae</taxon>
        <taxon>Lasiosphaeria</taxon>
    </lineage>
</organism>
<dbReference type="EMBL" id="JAUIRO010000008">
    <property type="protein sequence ID" value="KAK0703224.1"/>
    <property type="molecule type" value="Genomic_DNA"/>
</dbReference>
<reference evidence="2" key="1">
    <citation type="submission" date="2023-06" db="EMBL/GenBank/DDBJ databases">
        <title>Genome-scale phylogeny and comparative genomics of the fungal order Sordariales.</title>
        <authorList>
            <consortium name="Lawrence Berkeley National Laboratory"/>
            <person name="Hensen N."/>
            <person name="Bonometti L."/>
            <person name="Westerberg I."/>
            <person name="Brannstrom I.O."/>
            <person name="Guillou S."/>
            <person name="Cros-Aarteil S."/>
            <person name="Calhoun S."/>
            <person name="Haridas S."/>
            <person name="Kuo A."/>
            <person name="Mondo S."/>
            <person name="Pangilinan J."/>
            <person name="Riley R."/>
            <person name="LaButti K."/>
            <person name="Andreopoulos B."/>
            <person name="Lipzen A."/>
            <person name="Chen C."/>
            <person name="Yanf M."/>
            <person name="Daum C."/>
            <person name="Ng V."/>
            <person name="Clum A."/>
            <person name="Steindorff A."/>
            <person name="Ohm R."/>
            <person name="Martin F."/>
            <person name="Silar P."/>
            <person name="Natvig D."/>
            <person name="Lalanne C."/>
            <person name="Gautier V."/>
            <person name="Ament-velasquez S.L."/>
            <person name="Kruys A."/>
            <person name="Hutchinson M.I."/>
            <person name="Powell A.J."/>
            <person name="Barry K."/>
            <person name="Miller A.N."/>
            <person name="Grigoriev I.V."/>
            <person name="Debuchy R."/>
            <person name="Gladieux P."/>
            <person name="Thoren M.H."/>
            <person name="Johannesson H."/>
        </authorList>
    </citation>
    <scope>NUCLEOTIDE SEQUENCE</scope>
    <source>
        <strain evidence="2">SMH2392-1A</strain>
    </source>
</reference>
<gene>
    <name evidence="2" type="ORF">B0T26DRAFT_730336</name>
</gene>